<dbReference type="PANTHER" id="PTHR11061:SF30">
    <property type="entry name" value="TRNA (URACIL(54)-C(5))-METHYLTRANSFERASE"/>
    <property type="match status" value="1"/>
</dbReference>
<feature type="active site" evidence="5">
    <location>
        <position position="339"/>
    </location>
</feature>
<organism evidence="6 7">
    <name type="scientific">Rothia aerolata</name>
    <dbReference type="NCBI Taxonomy" id="1812262"/>
    <lineage>
        <taxon>Bacteria</taxon>
        <taxon>Bacillati</taxon>
        <taxon>Actinomycetota</taxon>
        <taxon>Actinomycetes</taxon>
        <taxon>Micrococcales</taxon>
        <taxon>Micrococcaceae</taxon>
        <taxon>Rothia</taxon>
    </lineage>
</organism>
<dbReference type="PROSITE" id="PS01231">
    <property type="entry name" value="TRMA_2"/>
    <property type="match status" value="1"/>
</dbReference>
<evidence type="ECO:0000256" key="3">
    <source>
        <dbReference type="ARBA" id="ARBA00022691"/>
    </source>
</evidence>
<protein>
    <submittedName>
        <fullName evidence="6">23S rRNA (Uracil(747)-C(5))-methyltransferase RlmC</fullName>
    </submittedName>
</protein>
<keyword evidence="2 4" id="KW-0808">Transferase</keyword>
<feature type="binding site" evidence="4">
    <location>
        <position position="212"/>
    </location>
    <ligand>
        <name>S-adenosyl-L-methionine</name>
        <dbReference type="ChEBI" id="CHEBI:59789"/>
    </ligand>
</feature>
<accession>A0A917MSV2</accession>
<evidence type="ECO:0000256" key="4">
    <source>
        <dbReference type="PROSITE-ProRule" id="PRU01024"/>
    </source>
</evidence>
<evidence type="ECO:0000256" key="5">
    <source>
        <dbReference type="PROSITE-ProRule" id="PRU10015"/>
    </source>
</evidence>
<comment type="caution">
    <text evidence="6">The sequence shown here is derived from an EMBL/GenBank/DDBJ whole genome shotgun (WGS) entry which is preliminary data.</text>
</comment>
<dbReference type="InterPro" id="IPR030391">
    <property type="entry name" value="MeTrfase_TrmA_CS"/>
</dbReference>
<evidence type="ECO:0000313" key="6">
    <source>
        <dbReference type="EMBL" id="GGH61568.1"/>
    </source>
</evidence>
<keyword evidence="3 4" id="KW-0949">S-adenosyl-L-methionine</keyword>
<evidence type="ECO:0000256" key="1">
    <source>
        <dbReference type="ARBA" id="ARBA00022603"/>
    </source>
</evidence>
<dbReference type="PANTHER" id="PTHR11061">
    <property type="entry name" value="RNA M5U METHYLTRANSFERASE"/>
    <property type="match status" value="1"/>
</dbReference>
<dbReference type="Proteomes" id="UP000600171">
    <property type="component" value="Unassembled WGS sequence"/>
</dbReference>
<dbReference type="InterPro" id="IPR029063">
    <property type="entry name" value="SAM-dependent_MTases_sf"/>
</dbReference>
<reference evidence="6 7" key="1">
    <citation type="journal article" date="2014" name="Int. J. Syst. Evol. Microbiol.">
        <title>Complete genome sequence of Corynebacterium casei LMG S-19264T (=DSM 44701T), isolated from a smear-ripened cheese.</title>
        <authorList>
            <consortium name="US DOE Joint Genome Institute (JGI-PGF)"/>
            <person name="Walter F."/>
            <person name="Albersmeier A."/>
            <person name="Kalinowski J."/>
            <person name="Ruckert C."/>
        </authorList>
    </citation>
    <scope>NUCLEOTIDE SEQUENCE [LARGE SCALE GENOMIC DNA]</scope>
    <source>
        <strain evidence="6 7">CCM 8669</strain>
    </source>
</reference>
<dbReference type="GO" id="GO:0070475">
    <property type="term" value="P:rRNA base methylation"/>
    <property type="evidence" value="ECO:0007669"/>
    <property type="project" value="TreeGrafter"/>
</dbReference>
<name>A0A917MSV2_9MICC</name>
<dbReference type="AlphaFoldDB" id="A0A917MSV2"/>
<dbReference type="RefSeq" id="WP_188359261.1">
    <property type="nucleotide sequence ID" value="NZ_BMDC01000001.1"/>
</dbReference>
<keyword evidence="7" id="KW-1185">Reference proteome</keyword>
<gene>
    <name evidence="6" type="primary">rumB</name>
    <name evidence="6" type="ORF">GCM10007359_10860</name>
</gene>
<dbReference type="Pfam" id="PF05958">
    <property type="entry name" value="tRNA_U5-meth_tr"/>
    <property type="match status" value="1"/>
</dbReference>
<keyword evidence="1 4" id="KW-0489">Methyltransferase</keyword>
<proteinExistence type="inferred from homology"/>
<feature type="binding site" evidence="4">
    <location>
        <position position="265"/>
    </location>
    <ligand>
        <name>S-adenosyl-L-methionine</name>
        <dbReference type="ChEBI" id="CHEBI:59789"/>
    </ligand>
</feature>
<evidence type="ECO:0000313" key="7">
    <source>
        <dbReference type="Proteomes" id="UP000600171"/>
    </source>
</evidence>
<feature type="active site" description="Nucleophile" evidence="4">
    <location>
        <position position="339"/>
    </location>
</feature>
<dbReference type="CDD" id="cd02440">
    <property type="entry name" value="AdoMet_MTases"/>
    <property type="match status" value="1"/>
</dbReference>
<dbReference type="Gene3D" id="3.40.50.150">
    <property type="entry name" value="Vaccinia Virus protein VP39"/>
    <property type="match status" value="1"/>
</dbReference>
<dbReference type="PROSITE" id="PS51687">
    <property type="entry name" value="SAM_MT_RNA_M5U"/>
    <property type="match status" value="1"/>
</dbReference>
<dbReference type="GO" id="GO:0070041">
    <property type="term" value="F:rRNA (uridine-C5-)-methyltransferase activity"/>
    <property type="evidence" value="ECO:0007669"/>
    <property type="project" value="TreeGrafter"/>
</dbReference>
<dbReference type="InterPro" id="IPR010280">
    <property type="entry name" value="U5_MeTrfase_fam"/>
</dbReference>
<dbReference type="NCBIfam" id="NF002909">
    <property type="entry name" value="PRK03522.2-1"/>
    <property type="match status" value="1"/>
</dbReference>
<comment type="similarity">
    <text evidence="4">Belongs to the class I-like SAM-binding methyltransferase superfamily. RNA M5U methyltransferase family.</text>
</comment>
<dbReference type="InterPro" id="IPR030390">
    <property type="entry name" value="MeTrfase_TrmA_AS"/>
</dbReference>
<feature type="binding site" evidence="4">
    <location>
        <position position="241"/>
    </location>
    <ligand>
        <name>S-adenosyl-L-methionine</name>
        <dbReference type="ChEBI" id="CHEBI:59789"/>
    </ligand>
</feature>
<dbReference type="EMBL" id="BMDC01000001">
    <property type="protein sequence ID" value="GGH61568.1"/>
    <property type="molecule type" value="Genomic_DNA"/>
</dbReference>
<feature type="binding site" evidence="4">
    <location>
        <position position="312"/>
    </location>
    <ligand>
        <name>S-adenosyl-L-methionine</name>
        <dbReference type="ChEBI" id="CHEBI:59789"/>
    </ligand>
</feature>
<dbReference type="SUPFAM" id="SSF53335">
    <property type="entry name" value="S-adenosyl-L-methionine-dependent methyltransferases"/>
    <property type="match status" value="1"/>
</dbReference>
<dbReference type="PROSITE" id="PS01230">
    <property type="entry name" value="TRMA_1"/>
    <property type="match status" value="1"/>
</dbReference>
<evidence type="ECO:0000256" key="2">
    <source>
        <dbReference type="ARBA" id="ARBA00022679"/>
    </source>
</evidence>
<sequence>MQCPYFDANICRSCTQMGVPYTQQVQAKDAEARALLSPFGEIDWLEPVASAEEGFRNKAKIVVAGSVQEPTLGIVNPRTGIGSDLSECGLYEPALSAMMPVFRALIQRAQLTPYNIKTQKGELKNILVTLSPNGASMVRFVLRSKKLLVPIRREIQRLQAEIPGLTVVSVNLLREPIALVEGAEEIILTEAQTLPMQLSELSLHLRPQSFFQTNTAIADALYHQGREWVAQAAPRSLWDLYCGVGGFGLHAATVLDGAAEVTGIEVSSEAIASAQRTAGELKLENMHFEAADATEFALAAAPVDYPELLVVNPPRRGIGEKLADWVQTSGIQTVIYSSCNVRSLAKDLECMPGFRVAKARVLDMFPQTNHYEVITLLERKK</sequence>
<dbReference type="Gene3D" id="2.40.50.1070">
    <property type="match status" value="1"/>
</dbReference>